<dbReference type="RefSeq" id="WP_253671847.1">
    <property type="nucleotide sequence ID" value="NZ_JAMTCP010000034.1"/>
</dbReference>
<feature type="domain" description="Glutamate/phenylalanine/leucine/valine/L-tryptophan dehydrogenase C-terminal" evidence="5">
    <location>
        <begin position="152"/>
        <end position="362"/>
    </location>
</feature>
<dbReference type="SUPFAM" id="SSF53223">
    <property type="entry name" value="Aminoacid dehydrogenase-like, N-terminal domain"/>
    <property type="match status" value="1"/>
</dbReference>
<keyword evidence="3" id="KW-0520">NAD</keyword>
<dbReference type="PIRSF" id="PIRSF000188">
    <property type="entry name" value="Phe_leu_dh"/>
    <property type="match status" value="1"/>
</dbReference>
<dbReference type="InterPro" id="IPR006095">
    <property type="entry name" value="Glu/Leu/Phe/Val/Trp_DH"/>
</dbReference>
<protein>
    <submittedName>
        <fullName evidence="6">Valine dehydrogenase (NAD)</fullName>
    </submittedName>
</protein>
<evidence type="ECO:0000256" key="1">
    <source>
        <dbReference type="ARBA" id="ARBA00006382"/>
    </source>
</evidence>
<evidence type="ECO:0000256" key="2">
    <source>
        <dbReference type="ARBA" id="ARBA00023002"/>
    </source>
</evidence>
<dbReference type="InterPro" id="IPR046346">
    <property type="entry name" value="Aminoacid_DH-like_N_sf"/>
</dbReference>
<evidence type="ECO:0000259" key="5">
    <source>
        <dbReference type="SMART" id="SM00839"/>
    </source>
</evidence>
<sequence>MGSFSVMTPLAVTRSDSYEHEQVVLCQDPSSGLRAVIAIHSTALGPAVGGVRFHPYATDEEAVADVLNLSRGMSYKNALAGLDFGGGKAVIVGDPARLRSEKLLLAYGRFVASLGGRYVTGCDVGTDVADMDVITRVCRWVVCGSPNRGGTGDPSGPTALGVLQGMRAAAQHRWGSSSLRGRTVGVAGVGKVGYLLVGHLVEEGARVIVTDVREEAVRRVVDRFPGVLVVDDTETLVRTRGMDVYSPCALGGALDDAVVPVLTAEVVCGAANNQLAHPGIGRQLVDRGILYAPDYVVNAGGVIHSVAGLSGCALPESVARVERIFDTTLAVLERAEAEGVPPGVAADRIAEQRLTAAARSRAWHGPGRPAGS</sequence>
<evidence type="ECO:0000256" key="3">
    <source>
        <dbReference type="ARBA" id="ARBA00023027"/>
    </source>
</evidence>
<accession>A0ABT1HZP0</accession>
<comment type="similarity">
    <text evidence="1 4">Belongs to the Glu/Leu/Phe/Val dehydrogenases family.</text>
</comment>
<dbReference type="Pfam" id="PF02812">
    <property type="entry name" value="ELFV_dehydrog_N"/>
    <property type="match status" value="1"/>
</dbReference>
<dbReference type="PROSITE" id="PS00074">
    <property type="entry name" value="GLFV_DEHYDROGENASE"/>
    <property type="match status" value="1"/>
</dbReference>
<dbReference type="InterPro" id="IPR006096">
    <property type="entry name" value="Glu/Leu/Phe/Val/Trp_DH_C"/>
</dbReference>
<organism evidence="6 7">
    <name type="scientific">Streptoalloteichus tenebrarius (strain ATCC 17920 / DSM 40477 / JCM 4838 / CBS 697.72 / NBRC 16177 / NCIMB 11028 / NRRL B-12390 / A12253. 1 / ISP 5477)</name>
    <name type="common">Streptomyces tenebrarius</name>
    <dbReference type="NCBI Taxonomy" id="1933"/>
    <lineage>
        <taxon>Bacteria</taxon>
        <taxon>Bacillati</taxon>
        <taxon>Actinomycetota</taxon>
        <taxon>Actinomycetes</taxon>
        <taxon>Pseudonocardiales</taxon>
        <taxon>Pseudonocardiaceae</taxon>
        <taxon>Streptoalloteichus</taxon>
    </lineage>
</organism>
<dbReference type="PRINTS" id="PR00082">
    <property type="entry name" value="GLFDHDRGNASE"/>
</dbReference>
<dbReference type="EMBL" id="JAMTCP010000034">
    <property type="protein sequence ID" value="MCP2261003.1"/>
    <property type="molecule type" value="Genomic_DNA"/>
</dbReference>
<dbReference type="Gene3D" id="3.40.50.10860">
    <property type="entry name" value="Leucine Dehydrogenase, chain A, domain 1"/>
    <property type="match status" value="1"/>
</dbReference>
<comment type="caution">
    <text evidence="6">The sequence shown here is derived from an EMBL/GenBank/DDBJ whole genome shotgun (WGS) entry which is preliminary data.</text>
</comment>
<name>A0ABT1HZP0_STRSD</name>
<reference evidence="6 7" key="1">
    <citation type="submission" date="2022-06" db="EMBL/GenBank/DDBJ databases">
        <title>Genomic Encyclopedia of Archaeal and Bacterial Type Strains, Phase II (KMG-II): from individual species to whole genera.</title>
        <authorList>
            <person name="Goeker M."/>
        </authorList>
    </citation>
    <scope>NUCLEOTIDE SEQUENCE [LARGE SCALE GENOMIC DNA]</scope>
    <source>
        <strain evidence="6 7">DSM 40477</strain>
    </source>
</reference>
<dbReference type="InterPro" id="IPR006097">
    <property type="entry name" value="Glu/Leu/Phe/Val/Trp_DH_dimer"/>
</dbReference>
<dbReference type="InterPro" id="IPR036291">
    <property type="entry name" value="NAD(P)-bd_dom_sf"/>
</dbReference>
<dbReference type="PANTHER" id="PTHR42722:SF1">
    <property type="entry name" value="VALINE DEHYDROGENASE"/>
    <property type="match status" value="1"/>
</dbReference>
<dbReference type="SMART" id="SM00839">
    <property type="entry name" value="ELFV_dehydrog"/>
    <property type="match status" value="1"/>
</dbReference>
<dbReference type="CDD" id="cd01075">
    <property type="entry name" value="NAD_bind_Leu_Phe_Val_DH"/>
    <property type="match status" value="1"/>
</dbReference>
<dbReference type="InterPro" id="IPR016211">
    <property type="entry name" value="Glu/Phe/Leu/Val/Trp_DH_bac/arc"/>
</dbReference>
<evidence type="ECO:0000313" key="7">
    <source>
        <dbReference type="Proteomes" id="UP001205311"/>
    </source>
</evidence>
<dbReference type="Pfam" id="PF00208">
    <property type="entry name" value="ELFV_dehydrog"/>
    <property type="match status" value="1"/>
</dbReference>
<keyword evidence="2 4" id="KW-0560">Oxidoreductase</keyword>
<evidence type="ECO:0000313" key="6">
    <source>
        <dbReference type="EMBL" id="MCP2261003.1"/>
    </source>
</evidence>
<dbReference type="PANTHER" id="PTHR42722">
    <property type="entry name" value="LEUCINE DEHYDROGENASE"/>
    <property type="match status" value="1"/>
</dbReference>
<dbReference type="SUPFAM" id="SSF51735">
    <property type="entry name" value="NAD(P)-binding Rossmann-fold domains"/>
    <property type="match status" value="1"/>
</dbReference>
<dbReference type="Gene3D" id="3.40.50.720">
    <property type="entry name" value="NAD(P)-binding Rossmann-like Domain"/>
    <property type="match status" value="1"/>
</dbReference>
<gene>
    <name evidence="6" type="ORF">LX15_004723</name>
</gene>
<evidence type="ECO:0000256" key="4">
    <source>
        <dbReference type="RuleBase" id="RU004417"/>
    </source>
</evidence>
<keyword evidence="7" id="KW-1185">Reference proteome</keyword>
<dbReference type="Proteomes" id="UP001205311">
    <property type="component" value="Unassembled WGS sequence"/>
</dbReference>
<proteinExistence type="inferred from homology"/>
<dbReference type="InterPro" id="IPR033524">
    <property type="entry name" value="Glu/Leu/Phe/Val_DH_AS"/>
</dbReference>